<accession>A0A1J4MZH1</accession>
<dbReference type="RefSeq" id="WP_045547714.1">
    <property type="nucleotide sequence ID" value="NZ_JZDQ02000035.1"/>
</dbReference>
<dbReference type="AlphaFoldDB" id="A0A1J4MZH1"/>
<evidence type="ECO:0000313" key="3">
    <source>
        <dbReference type="Proteomes" id="UP000033772"/>
    </source>
</evidence>
<organism evidence="2 3">
    <name type="scientific">Nocardioides luteus</name>
    <dbReference type="NCBI Taxonomy" id="1844"/>
    <lineage>
        <taxon>Bacteria</taxon>
        <taxon>Bacillati</taxon>
        <taxon>Actinomycetota</taxon>
        <taxon>Actinomycetes</taxon>
        <taxon>Propionibacteriales</taxon>
        <taxon>Nocardioidaceae</taxon>
        <taxon>Nocardioides</taxon>
    </lineage>
</organism>
<dbReference type="InterPro" id="IPR053140">
    <property type="entry name" value="GDSL_Rv0518-like"/>
</dbReference>
<dbReference type="InterPro" id="IPR013830">
    <property type="entry name" value="SGNH_hydro"/>
</dbReference>
<gene>
    <name evidence="2" type="ORF">UG56_021850</name>
</gene>
<name>A0A1J4MZH1_9ACTN</name>
<dbReference type="Proteomes" id="UP000033772">
    <property type="component" value="Unassembled WGS sequence"/>
</dbReference>
<dbReference type="Gene3D" id="3.40.50.1110">
    <property type="entry name" value="SGNH hydrolase"/>
    <property type="match status" value="1"/>
</dbReference>
<feature type="domain" description="SGNH hydrolase-type esterase" evidence="1">
    <location>
        <begin position="16"/>
        <end position="187"/>
    </location>
</feature>
<keyword evidence="3" id="KW-1185">Reference proteome</keyword>
<comment type="caution">
    <text evidence="2">The sequence shown here is derived from an EMBL/GenBank/DDBJ whole genome shotgun (WGS) entry which is preliminary data.</text>
</comment>
<dbReference type="PANTHER" id="PTHR43784:SF2">
    <property type="entry name" value="GDSL-LIKE LIPASE_ACYLHYDROLASE, PUTATIVE (AFU_ORTHOLOGUE AFUA_2G00820)-RELATED"/>
    <property type="match status" value="1"/>
</dbReference>
<reference evidence="2" key="1">
    <citation type="submission" date="2016-10" db="EMBL/GenBank/DDBJ databases">
        <title>Draft Genome Sequence of Nocardioides luteus Strain BAFB, an Alkane-Degrading Bacterium Isolated from JP-7 Polluted Soil.</title>
        <authorList>
            <person name="Brown L."/>
            <person name="Ruiz O.N."/>
            <person name="Gunasekera T."/>
        </authorList>
    </citation>
    <scope>NUCLEOTIDE SEQUENCE [LARGE SCALE GENOMIC DNA]</scope>
    <source>
        <strain evidence="2">BAFB</strain>
    </source>
</reference>
<dbReference type="Pfam" id="PF13472">
    <property type="entry name" value="Lipase_GDSL_2"/>
    <property type="match status" value="1"/>
</dbReference>
<dbReference type="CDD" id="cd01832">
    <property type="entry name" value="SGNH_hydrolase_like_1"/>
    <property type="match status" value="1"/>
</dbReference>
<evidence type="ECO:0000259" key="1">
    <source>
        <dbReference type="Pfam" id="PF13472"/>
    </source>
</evidence>
<evidence type="ECO:0000313" key="2">
    <source>
        <dbReference type="EMBL" id="OIJ24659.1"/>
    </source>
</evidence>
<dbReference type="PANTHER" id="PTHR43784">
    <property type="entry name" value="GDSL-LIKE LIPASE/ACYLHYDROLASE, PUTATIVE (AFU_ORTHOLOGUE AFUA_2G00820)-RELATED"/>
    <property type="match status" value="1"/>
</dbReference>
<dbReference type="STRING" id="1844.UG56_021850"/>
<dbReference type="EMBL" id="JZDQ02000035">
    <property type="protein sequence ID" value="OIJ24659.1"/>
    <property type="molecule type" value="Genomic_DNA"/>
</dbReference>
<protein>
    <recommendedName>
        <fullName evidence="1">SGNH hydrolase-type esterase domain-containing protein</fullName>
    </recommendedName>
</protein>
<dbReference type="SUPFAM" id="SSF52266">
    <property type="entry name" value="SGNH hydrolase"/>
    <property type="match status" value="1"/>
</dbReference>
<dbReference type="InterPro" id="IPR036514">
    <property type="entry name" value="SGNH_hydro_sf"/>
</dbReference>
<sequence length="262" mass="28741">MALDALIPGGYRRYVALGDSFTEGVGDTDARRPNGVRGWADRVAEVMAERTPEFSYANLAVRGRGIDRIVKEQVAAAIALEPDVVTIYGGSVDLMWPHVDIDALLATYETAIGELVETGAKVLVFTAYGARASTVGRLLRGRFAVYNEAVREIAQRRGATLVDFWRMTEYDDAGYWDGHGFLGAPGHQLMAIKVLDTLGVRHHLPTPKPLVVIEEPGPHGLAVPIREVRRLAARALPWAVRRMLRGPGDGLSARYPRMTRLS</sequence>
<dbReference type="OrthoDB" id="3465773at2"/>
<proteinExistence type="predicted"/>